<dbReference type="Gene3D" id="3.90.1200.10">
    <property type="match status" value="1"/>
</dbReference>
<gene>
    <name evidence="2" type="ORF">NQ315_009965</name>
</gene>
<organism evidence="2 3">
    <name type="scientific">Exocentrus adspersus</name>
    <dbReference type="NCBI Taxonomy" id="1586481"/>
    <lineage>
        <taxon>Eukaryota</taxon>
        <taxon>Metazoa</taxon>
        <taxon>Ecdysozoa</taxon>
        <taxon>Arthropoda</taxon>
        <taxon>Hexapoda</taxon>
        <taxon>Insecta</taxon>
        <taxon>Pterygota</taxon>
        <taxon>Neoptera</taxon>
        <taxon>Endopterygota</taxon>
        <taxon>Coleoptera</taxon>
        <taxon>Polyphaga</taxon>
        <taxon>Cucujiformia</taxon>
        <taxon>Chrysomeloidea</taxon>
        <taxon>Cerambycidae</taxon>
        <taxon>Lamiinae</taxon>
        <taxon>Acanthocinini</taxon>
        <taxon>Exocentrus</taxon>
    </lineage>
</organism>
<dbReference type="PANTHER" id="PTHR11012:SF30">
    <property type="entry name" value="PROTEIN KINASE-LIKE DOMAIN-CONTAINING"/>
    <property type="match status" value="1"/>
</dbReference>
<protein>
    <recommendedName>
        <fullName evidence="1">CHK kinase-like domain-containing protein</fullName>
    </recommendedName>
</protein>
<sequence>MDASPEKTVPRKIHEVLRVLVHDLENYRIAVQDANKKGDRYLGEVFFITMEQESAEPAKNVVLKLAFYDASTRNARPIRATFLNEVYFYTKLWPKLVEFQQAIPPGIGFFHVAKCLETSVEAEAEWLVLENLKHEGFAMHDKKKPLSRNQLEMIFELYGRFHAISLAYKALKPREFQELTKEAKEHLKRYFEPMDFKKAISKWQKRCLRSLVPGVDDAVIEKYEGYVAKGMEVFSQSQVVGKYTAIIHGDCWSNNMMFKYDNSGNVLDVRFLDFQQSRLASPACDLSYCLYSGGTKADFDELTHLLQVYHDSLKRNLAAYGCDPVEVYPFQALEEDWARYCHFGVSMGLLLWRVKLAGADGSSVDEEEYRRRTRDIILHLYENNYM</sequence>
<dbReference type="Proteomes" id="UP001159042">
    <property type="component" value="Unassembled WGS sequence"/>
</dbReference>
<dbReference type="PANTHER" id="PTHR11012">
    <property type="entry name" value="PROTEIN KINASE-LIKE DOMAIN-CONTAINING"/>
    <property type="match status" value="1"/>
</dbReference>
<proteinExistence type="predicted"/>
<name>A0AAV8WHU9_9CUCU</name>
<dbReference type="SMART" id="SM00587">
    <property type="entry name" value="CHK"/>
    <property type="match status" value="1"/>
</dbReference>
<keyword evidence="3" id="KW-1185">Reference proteome</keyword>
<dbReference type="InterPro" id="IPR011009">
    <property type="entry name" value="Kinase-like_dom_sf"/>
</dbReference>
<dbReference type="InterPro" id="IPR015897">
    <property type="entry name" value="CHK_kinase-like"/>
</dbReference>
<dbReference type="AlphaFoldDB" id="A0AAV8WHU9"/>
<feature type="domain" description="CHK kinase-like" evidence="1">
    <location>
        <begin position="127"/>
        <end position="319"/>
    </location>
</feature>
<evidence type="ECO:0000313" key="2">
    <source>
        <dbReference type="EMBL" id="KAJ8926108.1"/>
    </source>
</evidence>
<evidence type="ECO:0000313" key="3">
    <source>
        <dbReference type="Proteomes" id="UP001159042"/>
    </source>
</evidence>
<evidence type="ECO:0000259" key="1">
    <source>
        <dbReference type="SMART" id="SM00587"/>
    </source>
</evidence>
<dbReference type="SUPFAM" id="SSF56112">
    <property type="entry name" value="Protein kinase-like (PK-like)"/>
    <property type="match status" value="1"/>
</dbReference>
<comment type="caution">
    <text evidence="2">The sequence shown here is derived from an EMBL/GenBank/DDBJ whole genome shotgun (WGS) entry which is preliminary data.</text>
</comment>
<accession>A0AAV8WHU9</accession>
<dbReference type="EMBL" id="JANEYG010000001">
    <property type="protein sequence ID" value="KAJ8926108.1"/>
    <property type="molecule type" value="Genomic_DNA"/>
</dbReference>
<dbReference type="InterPro" id="IPR004119">
    <property type="entry name" value="EcKL"/>
</dbReference>
<reference evidence="2 3" key="1">
    <citation type="journal article" date="2023" name="Insect Mol. Biol.">
        <title>Genome sequencing provides insights into the evolution of gene families encoding plant cell wall-degrading enzymes in longhorned beetles.</title>
        <authorList>
            <person name="Shin N.R."/>
            <person name="Okamura Y."/>
            <person name="Kirsch R."/>
            <person name="Pauchet Y."/>
        </authorList>
    </citation>
    <scope>NUCLEOTIDE SEQUENCE [LARGE SCALE GENOMIC DNA]</scope>
    <source>
        <strain evidence="2">EAD_L_NR</strain>
    </source>
</reference>
<dbReference type="Pfam" id="PF02958">
    <property type="entry name" value="EcKL"/>
    <property type="match status" value="1"/>
</dbReference>